<keyword evidence="3" id="KW-0288">FMN</keyword>
<dbReference type="PROSITE" id="PS00557">
    <property type="entry name" value="FMN_HYDROXY_ACID_DH_1"/>
    <property type="match status" value="1"/>
</dbReference>
<evidence type="ECO:0000313" key="8">
    <source>
        <dbReference type="Proteomes" id="UP001175604"/>
    </source>
</evidence>
<organism evidence="7 8">
    <name type="scientific">Bordetella petrii</name>
    <dbReference type="NCBI Taxonomy" id="94624"/>
    <lineage>
        <taxon>Bacteria</taxon>
        <taxon>Pseudomonadati</taxon>
        <taxon>Pseudomonadota</taxon>
        <taxon>Betaproteobacteria</taxon>
        <taxon>Burkholderiales</taxon>
        <taxon>Alcaligenaceae</taxon>
        <taxon>Bordetella</taxon>
    </lineage>
</organism>
<dbReference type="InterPro" id="IPR037396">
    <property type="entry name" value="FMN_HAD"/>
</dbReference>
<dbReference type="CDD" id="cd02809">
    <property type="entry name" value="alpha_hydroxyacid_oxid_FMN"/>
    <property type="match status" value="1"/>
</dbReference>
<proteinExistence type="inferred from homology"/>
<dbReference type="PANTHER" id="PTHR10578">
    <property type="entry name" value="S -2-HYDROXY-ACID OXIDASE-RELATED"/>
    <property type="match status" value="1"/>
</dbReference>
<dbReference type="PIRSF" id="PIRSF000138">
    <property type="entry name" value="Al-hdrx_acd_dh"/>
    <property type="match status" value="1"/>
</dbReference>
<dbReference type="InterPro" id="IPR008259">
    <property type="entry name" value="FMN_hydac_DH_AS"/>
</dbReference>
<evidence type="ECO:0000259" key="6">
    <source>
        <dbReference type="PROSITE" id="PS51349"/>
    </source>
</evidence>
<dbReference type="EC" id="1.-.-.-" evidence="7"/>
<dbReference type="PANTHER" id="PTHR10578:SF107">
    <property type="entry name" value="2-HYDROXYACID OXIDASE 1"/>
    <property type="match status" value="1"/>
</dbReference>
<dbReference type="EMBL" id="JAUDJE010000007">
    <property type="protein sequence ID" value="MDM9559435.1"/>
    <property type="molecule type" value="Genomic_DNA"/>
</dbReference>
<keyword evidence="4 7" id="KW-0560">Oxidoreductase</keyword>
<evidence type="ECO:0000256" key="2">
    <source>
        <dbReference type="ARBA" id="ARBA00022630"/>
    </source>
</evidence>
<dbReference type="InterPro" id="IPR012133">
    <property type="entry name" value="Alpha-hydoxy_acid_DH_FMN"/>
</dbReference>
<keyword evidence="2" id="KW-0285">Flavoprotein</keyword>
<evidence type="ECO:0000256" key="5">
    <source>
        <dbReference type="ARBA" id="ARBA00024042"/>
    </source>
</evidence>
<dbReference type="Proteomes" id="UP001175604">
    <property type="component" value="Unassembled WGS sequence"/>
</dbReference>
<evidence type="ECO:0000313" key="7">
    <source>
        <dbReference type="EMBL" id="MDM9559435.1"/>
    </source>
</evidence>
<dbReference type="Gene3D" id="3.20.20.70">
    <property type="entry name" value="Aldolase class I"/>
    <property type="match status" value="1"/>
</dbReference>
<dbReference type="InterPro" id="IPR013785">
    <property type="entry name" value="Aldolase_TIM"/>
</dbReference>
<dbReference type="RefSeq" id="WP_289785579.1">
    <property type="nucleotide sequence ID" value="NZ_JAUDJE010000007.1"/>
</dbReference>
<keyword evidence="8" id="KW-1185">Reference proteome</keyword>
<dbReference type="PROSITE" id="PS51349">
    <property type="entry name" value="FMN_HYDROXY_ACID_DH_2"/>
    <property type="match status" value="1"/>
</dbReference>
<dbReference type="GO" id="GO:0016491">
    <property type="term" value="F:oxidoreductase activity"/>
    <property type="evidence" value="ECO:0007669"/>
    <property type="project" value="UniProtKB-KW"/>
</dbReference>
<evidence type="ECO:0000256" key="3">
    <source>
        <dbReference type="ARBA" id="ARBA00022643"/>
    </source>
</evidence>
<evidence type="ECO:0000256" key="4">
    <source>
        <dbReference type="ARBA" id="ARBA00023002"/>
    </source>
</evidence>
<comment type="cofactor">
    <cofactor evidence="1">
        <name>FMN</name>
        <dbReference type="ChEBI" id="CHEBI:58210"/>
    </cofactor>
</comment>
<comment type="caution">
    <text evidence="7">The sequence shown here is derived from an EMBL/GenBank/DDBJ whole genome shotgun (WGS) entry which is preliminary data.</text>
</comment>
<sequence length="380" mass="40492">MQLNVADYRELARRTLPRFVFDYVEGGAEDERCLRRNAHSLERLGLLPGGLRDTTGVDTGVQVYGQRWAAPFGVAPVGLNGLLRPDGDVLAARAAGAAGLPFILSTASNSRLEAVRAATAGPCWMQLYVMQARDLAAQIVRRARQAGFDALVLTIDVPVSGYRERDVRNGFALPFRPGPAMLWDMLAHPRWLARMARAGAPQFVNLAPAEGAASAQAQAALLSRAMDRSLVWEDLAWLRSLWDGPLLVKGVLHSDDARRAVALGLDGLIVSNHGGRQLDAAPATMQMLPRVRDAVDGKALVFVDGGFRRGSDIAKALACGAQGVWVGRPMAYGLAGGGERGVHGVLSLLRAELERTMILMGVPHVAGFGAGQLCVHGAGS</sequence>
<protein>
    <submittedName>
        <fullName evidence="7">Alpha-hydroxy acid oxidase</fullName>
        <ecNumber evidence="7">1.-.-.-</ecNumber>
    </submittedName>
</protein>
<feature type="domain" description="FMN hydroxy acid dehydrogenase" evidence="6">
    <location>
        <begin position="1"/>
        <end position="378"/>
    </location>
</feature>
<dbReference type="InterPro" id="IPR000262">
    <property type="entry name" value="FMN-dep_DH"/>
</dbReference>
<comment type="similarity">
    <text evidence="5">Belongs to the FMN-dependent alpha-hydroxy acid dehydrogenase family.</text>
</comment>
<gene>
    <name evidence="7" type="ORF">QUC21_10370</name>
</gene>
<evidence type="ECO:0000256" key="1">
    <source>
        <dbReference type="ARBA" id="ARBA00001917"/>
    </source>
</evidence>
<dbReference type="SUPFAM" id="SSF51395">
    <property type="entry name" value="FMN-linked oxidoreductases"/>
    <property type="match status" value="1"/>
</dbReference>
<reference evidence="7" key="1">
    <citation type="submission" date="2023-06" db="EMBL/GenBank/DDBJ databases">
        <title>full genome analysis of Phenantherene degrader P3.</title>
        <authorList>
            <person name="Akbar A."/>
            <person name="Rahmeh R."/>
            <person name="Kishk M."/>
        </authorList>
    </citation>
    <scope>NUCLEOTIDE SEQUENCE</scope>
    <source>
        <strain evidence="7">P3</strain>
    </source>
</reference>
<accession>A0ABT7W2R5</accession>
<name>A0ABT7W2R5_9BORD</name>
<dbReference type="Pfam" id="PF01070">
    <property type="entry name" value="FMN_dh"/>
    <property type="match status" value="1"/>
</dbReference>